<evidence type="ECO:0000313" key="2">
    <source>
        <dbReference type="Proteomes" id="UP000798662"/>
    </source>
</evidence>
<dbReference type="Proteomes" id="UP000798662">
    <property type="component" value="Chromosome 1"/>
</dbReference>
<keyword evidence="2" id="KW-1185">Reference proteome</keyword>
<gene>
    <name evidence="1" type="ORF">I4F81_004391</name>
</gene>
<reference evidence="1" key="1">
    <citation type="submission" date="2019-11" db="EMBL/GenBank/DDBJ databases">
        <title>Nori genome reveals adaptations in red seaweeds to the harsh intertidal environment.</title>
        <authorList>
            <person name="Wang D."/>
            <person name="Mao Y."/>
        </authorList>
    </citation>
    <scope>NUCLEOTIDE SEQUENCE</scope>
    <source>
        <tissue evidence="1">Gametophyte</tissue>
    </source>
</reference>
<protein>
    <submittedName>
        <fullName evidence="1">Uncharacterized protein</fullName>
    </submittedName>
</protein>
<dbReference type="EMBL" id="CM020618">
    <property type="protein sequence ID" value="KAK1861811.1"/>
    <property type="molecule type" value="Genomic_DNA"/>
</dbReference>
<organism evidence="1 2">
    <name type="scientific">Pyropia yezoensis</name>
    <name type="common">Susabi-nori</name>
    <name type="synonym">Porphyra yezoensis</name>
    <dbReference type="NCBI Taxonomy" id="2788"/>
    <lineage>
        <taxon>Eukaryota</taxon>
        <taxon>Rhodophyta</taxon>
        <taxon>Bangiophyceae</taxon>
        <taxon>Bangiales</taxon>
        <taxon>Bangiaceae</taxon>
        <taxon>Pyropia</taxon>
    </lineage>
</organism>
<comment type="caution">
    <text evidence="1">The sequence shown here is derived from an EMBL/GenBank/DDBJ whole genome shotgun (WGS) entry which is preliminary data.</text>
</comment>
<sequence>MGTIYRVELAVLVVYMLLVATVDGAPRSHPLPEAVDKLLTPSAAAAPPLLRADVEVAQAPAEPIDGMTVGLAVLVPGSNIQEDSVACAGGGLVLLNAPAFFRPKVLESLGIQGIQGAVNSSAWHMMGLMWAEVIGVKLDSWTCGSNTVAPWGSQHYATFSDRKASISWGDEDITLEDGDRNLIIRHVGTPESGGGFMVCTMRAPPGGGAPSALSGGAPVYTHLHEVENEFRSGA</sequence>
<proteinExistence type="predicted"/>
<name>A0ACC3BUU4_PYRYE</name>
<accession>A0ACC3BUU4</accession>
<evidence type="ECO:0000313" key="1">
    <source>
        <dbReference type="EMBL" id="KAK1861811.1"/>
    </source>
</evidence>